<evidence type="ECO:0000313" key="3">
    <source>
        <dbReference type="Proteomes" id="UP000823674"/>
    </source>
</evidence>
<dbReference type="PANTHER" id="PTHR47074">
    <property type="entry name" value="BNAC02G40300D PROTEIN"/>
    <property type="match status" value="1"/>
</dbReference>
<dbReference type="InterPro" id="IPR044730">
    <property type="entry name" value="RNase_H-like_dom_plant"/>
</dbReference>
<dbReference type="CDD" id="cd06222">
    <property type="entry name" value="RNase_H_like"/>
    <property type="match status" value="1"/>
</dbReference>
<name>A0ABQ7M1Y6_BRACM</name>
<dbReference type="Proteomes" id="UP000823674">
    <property type="component" value="Chromosome A06"/>
</dbReference>
<comment type="caution">
    <text evidence="2">The sequence shown here is derived from an EMBL/GenBank/DDBJ whole genome shotgun (WGS) entry which is preliminary data.</text>
</comment>
<dbReference type="InterPro" id="IPR012337">
    <property type="entry name" value="RNaseH-like_sf"/>
</dbReference>
<keyword evidence="3" id="KW-1185">Reference proteome</keyword>
<protein>
    <recommendedName>
        <fullName evidence="1">RNase H type-1 domain-containing protein</fullName>
    </recommendedName>
</protein>
<dbReference type="SUPFAM" id="SSF53098">
    <property type="entry name" value="Ribonuclease H-like"/>
    <property type="match status" value="1"/>
</dbReference>
<sequence length="227" mass="24952">MRYAEENGETDEVIRNMALAATAAAEEARMRPIVHTEDPETGEETDPTERVSALARIGTIPEHTTDPLPAIPTSQKKISTHDRGGFEVICRSDAAWKKESQAAGLAWSFYRNQSERISSHNQSSAFVISSLVAEGLAIRAAMEHAIALQMRNVLFESDSLQLVTAIAEGSSYSDLHGIISDIYLLSNCFDSVSLRFCRRECLVFEDSVAKKTLSDFCVNQEAIPALV</sequence>
<dbReference type="InterPro" id="IPR036397">
    <property type="entry name" value="RNaseH_sf"/>
</dbReference>
<dbReference type="Pfam" id="PF13456">
    <property type="entry name" value="RVT_3"/>
    <property type="match status" value="1"/>
</dbReference>
<dbReference type="InterPro" id="IPR052929">
    <property type="entry name" value="RNase_H-like_EbsB-rel"/>
</dbReference>
<organism evidence="2 3">
    <name type="scientific">Brassica rapa subsp. trilocularis</name>
    <dbReference type="NCBI Taxonomy" id="1813537"/>
    <lineage>
        <taxon>Eukaryota</taxon>
        <taxon>Viridiplantae</taxon>
        <taxon>Streptophyta</taxon>
        <taxon>Embryophyta</taxon>
        <taxon>Tracheophyta</taxon>
        <taxon>Spermatophyta</taxon>
        <taxon>Magnoliopsida</taxon>
        <taxon>eudicotyledons</taxon>
        <taxon>Gunneridae</taxon>
        <taxon>Pentapetalae</taxon>
        <taxon>rosids</taxon>
        <taxon>malvids</taxon>
        <taxon>Brassicales</taxon>
        <taxon>Brassicaceae</taxon>
        <taxon>Brassiceae</taxon>
        <taxon>Brassica</taxon>
    </lineage>
</organism>
<evidence type="ECO:0000313" key="2">
    <source>
        <dbReference type="EMBL" id="KAG5391976.1"/>
    </source>
</evidence>
<dbReference type="PANTHER" id="PTHR47074:SF11">
    <property type="entry name" value="REVERSE TRANSCRIPTASE-LIKE PROTEIN"/>
    <property type="match status" value="1"/>
</dbReference>
<evidence type="ECO:0000259" key="1">
    <source>
        <dbReference type="Pfam" id="PF13456"/>
    </source>
</evidence>
<feature type="domain" description="RNase H type-1" evidence="1">
    <location>
        <begin position="92"/>
        <end position="211"/>
    </location>
</feature>
<dbReference type="InterPro" id="IPR002156">
    <property type="entry name" value="RNaseH_domain"/>
</dbReference>
<gene>
    <name evidence="2" type="primary">A06g501050.1_BraROA</name>
    <name evidence="2" type="ORF">IGI04_021939</name>
</gene>
<proteinExistence type="predicted"/>
<dbReference type="EMBL" id="JADBGQ010000006">
    <property type="protein sequence ID" value="KAG5391976.1"/>
    <property type="molecule type" value="Genomic_DNA"/>
</dbReference>
<dbReference type="Gene3D" id="3.30.420.10">
    <property type="entry name" value="Ribonuclease H-like superfamily/Ribonuclease H"/>
    <property type="match status" value="1"/>
</dbReference>
<accession>A0ABQ7M1Y6</accession>
<reference evidence="2 3" key="1">
    <citation type="submission" date="2021-03" db="EMBL/GenBank/DDBJ databases">
        <authorList>
            <person name="King G.J."/>
            <person name="Bancroft I."/>
            <person name="Baten A."/>
            <person name="Bloomfield J."/>
            <person name="Borpatragohain P."/>
            <person name="He Z."/>
            <person name="Irish N."/>
            <person name="Irwin J."/>
            <person name="Liu K."/>
            <person name="Mauleon R.P."/>
            <person name="Moore J."/>
            <person name="Morris R."/>
            <person name="Ostergaard L."/>
            <person name="Wang B."/>
            <person name="Wells R."/>
        </authorList>
    </citation>
    <scope>NUCLEOTIDE SEQUENCE [LARGE SCALE GENOMIC DNA]</scope>
    <source>
        <strain evidence="2">R-o-18</strain>
        <tissue evidence="2">Leaf</tissue>
    </source>
</reference>